<proteinExistence type="predicted"/>
<keyword evidence="2" id="KW-1185">Reference proteome</keyword>
<dbReference type="PANTHER" id="PTHR35834:SF3">
    <property type="entry name" value="ARM REPEAT SUPERFAMILY PROTEIN"/>
    <property type="match status" value="1"/>
</dbReference>
<evidence type="ECO:0000313" key="1">
    <source>
        <dbReference type="EMBL" id="GAU23130.1"/>
    </source>
</evidence>
<dbReference type="AlphaFoldDB" id="A0A2Z6MIJ8"/>
<gene>
    <name evidence="1" type="ORF">TSUD_305780</name>
</gene>
<protein>
    <submittedName>
        <fullName evidence="1">Uncharacterized protein</fullName>
    </submittedName>
</protein>
<organism evidence="1 2">
    <name type="scientific">Trifolium subterraneum</name>
    <name type="common">Subterranean clover</name>
    <dbReference type="NCBI Taxonomy" id="3900"/>
    <lineage>
        <taxon>Eukaryota</taxon>
        <taxon>Viridiplantae</taxon>
        <taxon>Streptophyta</taxon>
        <taxon>Embryophyta</taxon>
        <taxon>Tracheophyta</taxon>
        <taxon>Spermatophyta</taxon>
        <taxon>Magnoliopsida</taxon>
        <taxon>eudicotyledons</taxon>
        <taxon>Gunneridae</taxon>
        <taxon>Pentapetalae</taxon>
        <taxon>rosids</taxon>
        <taxon>fabids</taxon>
        <taxon>Fabales</taxon>
        <taxon>Fabaceae</taxon>
        <taxon>Papilionoideae</taxon>
        <taxon>50 kb inversion clade</taxon>
        <taxon>NPAAA clade</taxon>
        <taxon>Hologalegina</taxon>
        <taxon>IRL clade</taxon>
        <taxon>Trifolieae</taxon>
        <taxon>Trifolium</taxon>
    </lineage>
</organism>
<dbReference type="OrthoDB" id="779821at2759"/>
<dbReference type="Proteomes" id="UP000242715">
    <property type="component" value="Unassembled WGS sequence"/>
</dbReference>
<name>A0A2Z6MIJ8_TRISU</name>
<sequence>MDHDDPSKHRVLTLLNALKEASKDLQIKTNPFTFLFKTDSKSAIEALLELESKAIAIFSTHPNLHNLSHSLTTLKTLIENLQNCKGYGLKSIFQRQIIAYKISQASSILESQIQIYLDRVIIINLVKTLQEHHQNEEEQVKVIVEFEQRLSKGFDLEFQDLILKAKVFTLLERVLIEPFSSKRVKEQSAMAIAELVKFNKNVFVGFAIQLEVGEGLSSDEKREVKLEILRLVKEASRSDAEFATISAEILWGSSP</sequence>
<evidence type="ECO:0000313" key="2">
    <source>
        <dbReference type="Proteomes" id="UP000242715"/>
    </source>
</evidence>
<dbReference type="PANTHER" id="PTHR35834">
    <property type="entry name" value="ARMADILLO-TYPE FOLD PROTEIN-RELATED"/>
    <property type="match status" value="1"/>
</dbReference>
<accession>A0A2Z6MIJ8</accession>
<dbReference type="EMBL" id="DF973264">
    <property type="protein sequence ID" value="GAU23130.1"/>
    <property type="molecule type" value="Genomic_DNA"/>
</dbReference>
<reference evidence="2" key="1">
    <citation type="journal article" date="2017" name="Front. Plant Sci.">
        <title>Climate Clever Clovers: New Paradigm to Reduce the Environmental Footprint of Ruminants by Breeding Low Methanogenic Forages Utilizing Haplotype Variation.</title>
        <authorList>
            <person name="Kaur P."/>
            <person name="Appels R."/>
            <person name="Bayer P.E."/>
            <person name="Keeble-Gagnere G."/>
            <person name="Wang J."/>
            <person name="Hirakawa H."/>
            <person name="Shirasawa K."/>
            <person name="Vercoe P."/>
            <person name="Stefanova K."/>
            <person name="Durmic Z."/>
            <person name="Nichols P."/>
            <person name="Revell C."/>
            <person name="Isobe S.N."/>
            <person name="Edwards D."/>
            <person name="Erskine W."/>
        </authorList>
    </citation>
    <scope>NUCLEOTIDE SEQUENCE [LARGE SCALE GENOMIC DNA]</scope>
    <source>
        <strain evidence="2">cv. Daliak</strain>
    </source>
</reference>